<keyword evidence="2" id="KW-0614">Plasmid</keyword>
<dbReference type="HOGENOM" id="CLU_856987_0_0_11"/>
<dbReference type="AlphaFoldDB" id="B8HIC0"/>
<dbReference type="OrthoDB" id="5124200at2"/>
<gene>
    <name evidence="2" type="ordered locus">Achl_4216</name>
</gene>
<dbReference type="Proteomes" id="UP000002505">
    <property type="component" value="Plasmid pACHL01"/>
</dbReference>
<reference evidence="2" key="1">
    <citation type="submission" date="2009-01" db="EMBL/GenBank/DDBJ databases">
        <title>Complete sequence of plasmid1 of Arthrobacter chlorophenolicus A6.</title>
        <authorList>
            <consortium name="US DOE Joint Genome Institute"/>
            <person name="Lucas S."/>
            <person name="Copeland A."/>
            <person name="Lapidus A."/>
            <person name="Glavina del Rio T."/>
            <person name="Tice H."/>
            <person name="Bruce D."/>
            <person name="Goodwin L."/>
            <person name="Pitluck S."/>
            <person name="Goltsman E."/>
            <person name="Clum A."/>
            <person name="Larimer F."/>
            <person name="Land M."/>
            <person name="Hauser L."/>
            <person name="Kyrpides N."/>
            <person name="Mikhailova N."/>
            <person name="Jansson J."/>
            <person name="Richardson P."/>
        </authorList>
    </citation>
    <scope>NUCLEOTIDE SEQUENCE [LARGE SCALE GENOMIC DNA]</scope>
    <source>
        <strain evidence="2">A6</strain>
        <plasmid evidence="2">pACHL01</plasmid>
    </source>
</reference>
<dbReference type="InterPro" id="IPR054276">
    <property type="entry name" value="DUF7007"/>
</dbReference>
<dbReference type="Pfam" id="PF22653">
    <property type="entry name" value="DUF7007"/>
    <property type="match status" value="1"/>
</dbReference>
<protein>
    <recommendedName>
        <fullName evidence="1">DUF7007 domain-containing protein</fullName>
    </recommendedName>
</protein>
<geneLocation type="plasmid" evidence="2 3">
    <name>pACHL01</name>
</geneLocation>
<dbReference type="EMBL" id="CP001342">
    <property type="protein sequence ID" value="ACL42167.1"/>
    <property type="molecule type" value="Genomic_DNA"/>
</dbReference>
<feature type="domain" description="DUF7007" evidence="1">
    <location>
        <begin position="126"/>
        <end position="246"/>
    </location>
</feature>
<name>B8HIC0_PSECP</name>
<proteinExistence type="predicted"/>
<evidence type="ECO:0000313" key="2">
    <source>
        <dbReference type="EMBL" id="ACL42167.1"/>
    </source>
</evidence>
<evidence type="ECO:0000259" key="1">
    <source>
        <dbReference type="Pfam" id="PF22653"/>
    </source>
</evidence>
<sequence>MTENISRQPKGIPVGGQFAATTHSEPGVALPTKVTPFHDADGTDWDFDGDEYTDIYKSFTDSIEARVTTDIREGGARATVVDFRGRHPLEVGPQAHFDSLDQAKAHAKAVRERAAGYDHTYISPGFQSPWGEVQETKALAVGIDAVYTAGHGGLKLGPKRAEEVDTAWRERSSFYEEDCAWSKAAVTHHQDLPADYVAAAHQTARQWYPDEYNAIVGKDPAKYGVKNFTPVTAEESHILRDREFLASRAATHVRVHRVDTAPAGHPGMVAATVYDIPADGRDDEENQANARTILVPKDEWDMPYSAKRTVPKNDKYEVLEPAGV</sequence>
<organism evidence="2 3">
    <name type="scientific">Pseudarthrobacter chlorophenolicus (strain ATCC 700700 / DSM 12829 / CIP 107037 / JCM 12360 / KCTC 9906 / NCIMB 13794 / A6)</name>
    <name type="common">Arthrobacter chlorophenolicus</name>
    <dbReference type="NCBI Taxonomy" id="452863"/>
    <lineage>
        <taxon>Bacteria</taxon>
        <taxon>Bacillati</taxon>
        <taxon>Actinomycetota</taxon>
        <taxon>Actinomycetes</taxon>
        <taxon>Micrococcales</taxon>
        <taxon>Micrococcaceae</taxon>
        <taxon>Pseudarthrobacter</taxon>
    </lineage>
</organism>
<accession>B8HIC0</accession>
<dbReference type="KEGG" id="ach:Achl_4216"/>
<keyword evidence="3" id="KW-1185">Reference proteome</keyword>
<dbReference type="RefSeq" id="WP_012623184.1">
    <property type="nucleotide sequence ID" value="NC_011879.1"/>
</dbReference>
<evidence type="ECO:0000313" key="3">
    <source>
        <dbReference type="Proteomes" id="UP000002505"/>
    </source>
</evidence>